<evidence type="ECO:0000259" key="6">
    <source>
        <dbReference type="PROSITE" id="PS50075"/>
    </source>
</evidence>
<dbReference type="InterPro" id="IPR025110">
    <property type="entry name" value="AMP-bd_C"/>
</dbReference>
<dbReference type="InterPro" id="IPR010080">
    <property type="entry name" value="Thioester_reductase-like_dom"/>
</dbReference>
<evidence type="ECO:0000313" key="7">
    <source>
        <dbReference type="EMBL" id="MFC4375076.1"/>
    </source>
</evidence>
<comment type="cofactor">
    <cofactor evidence="1">
        <name>pantetheine 4'-phosphate</name>
        <dbReference type="ChEBI" id="CHEBI:47942"/>
    </cofactor>
</comment>
<dbReference type="InterPro" id="IPR023213">
    <property type="entry name" value="CAT-like_dom_sf"/>
</dbReference>
<dbReference type="SUPFAM" id="SSF52777">
    <property type="entry name" value="CoA-dependent acyltransferases"/>
    <property type="match status" value="4"/>
</dbReference>
<proteinExistence type="predicted"/>
<evidence type="ECO:0000256" key="3">
    <source>
        <dbReference type="ARBA" id="ARBA00022553"/>
    </source>
</evidence>
<dbReference type="RefSeq" id="WP_378561172.1">
    <property type="nucleotide sequence ID" value="NZ_JBHSDL010000014.1"/>
</dbReference>
<dbReference type="Gene3D" id="3.30.559.30">
    <property type="entry name" value="Nonribosomal peptide synthetase, condensation domain"/>
    <property type="match status" value="2"/>
</dbReference>
<dbReference type="PROSITE" id="PS50075">
    <property type="entry name" value="CARRIER"/>
    <property type="match status" value="1"/>
</dbReference>
<accession>A0ABV8VH41</accession>
<dbReference type="Gene3D" id="3.30.559.10">
    <property type="entry name" value="Chloramphenicol acetyltransferase-like domain"/>
    <property type="match status" value="2"/>
</dbReference>
<dbReference type="Proteomes" id="UP001595844">
    <property type="component" value="Unassembled WGS sequence"/>
</dbReference>
<evidence type="ECO:0000256" key="4">
    <source>
        <dbReference type="ARBA" id="ARBA00022598"/>
    </source>
</evidence>
<protein>
    <submittedName>
        <fullName evidence="7">Amino acid adenylation domain-containing protein</fullName>
    </submittedName>
</protein>
<dbReference type="InterPro" id="IPR045851">
    <property type="entry name" value="AMP-bd_C_sf"/>
</dbReference>
<evidence type="ECO:0000256" key="2">
    <source>
        <dbReference type="ARBA" id="ARBA00022450"/>
    </source>
</evidence>
<comment type="caution">
    <text evidence="7">The sequence shown here is derived from an EMBL/GenBank/DDBJ whole genome shotgun (WGS) entry which is preliminary data.</text>
</comment>
<dbReference type="CDD" id="cd05930">
    <property type="entry name" value="A_NRPS"/>
    <property type="match status" value="1"/>
</dbReference>
<dbReference type="InterPro" id="IPR013120">
    <property type="entry name" value="FAR_NAD-bd"/>
</dbReference>
<dbReference type="SUPFAM" id="SSF51735">
    <property type="entry name" value="NAD(P)-binding Rossmann-fold domains"/>
    <property type="match status" value="1"/>
</dbReference>
<dbReference type="InterPro" id="IPR036736">
    <property type="entry name" value="ACP-like_sf"/>
</dbReference>
<dbReference type="SUPFAM" id="SSF56801">
    <property type="entry name" value="Acetyl-CoA synthetase-like"/>
    <property type="match status" value="1"/>
</dbReference>
<dbReference type="Gene3D" id="2.30.38.10">
    <property type="entry name" value="Luciferase, Domain 3"/>
    <property type="match status" value="1"/>
</dbReference>
<evidence type="ECO:0000256" key="1">
    <source>
        <dbReference type="ARBA" id="ARBA00001957"/>
    </source>
</evidence>
<keyword evidence="3" id="KW-0597">Phosphoprotein</keyword>
<dbReference type="Pfam" id="PF00668">
    <property type="entry name" value="Condensation"/>
    <property type="match status" value="2"/>
</dbReference>
<dbReference type="SMART" id="SM00823">
    <property type="entry name" value="PKS_PP"/>
    <property type="match status" value="2"/>
</dbReference>
<keyword evidence="8" id="KW-1185">Reference proteome</keyword>
<dbReference type="PROSITE" id="PS00455">
    <property type="entry name" value="AMP_BINDING"/>
    <property type="match status" value="1"/>
</dbReference>
<dbReference type="Gene3D" id="3.30.300.30">
    <property type="match status" value="1"/>
</dbReference>
<dbReference type="Gene3D" id="3.40.50.980">
    <property type="match status" value="2"/>
</dbReference>
<sequence>MSITPTAAPHLPLSPAQREMWLAQQLLAPIPLTVAQYLDLRGPFDAAAYVEASRRAARDLGVHRQFVAGDGTIGQVADPEVADSAVVIDLSADPDPHATALAWMRADQAGDFDPAGMPAISTTVLRLSADRHLLYTRAHHIALDGYGATRLQQRGAEHYAALVAGRDLAPEPADEIDSAAVLYAAQADYENSPRARTDRAYWAERLVGLPEPVSLATRTGDPDPLPRILGADLAPELVAELNRRGGVATVVVAAFAAYLARMTGTDEVALSLPMTARTTAAMRRSAGMISNVVPVRAAGIGTVSALIDAARRELGGALRHQRYRGADMLRDAGFTNTTTGFGPAVNIMNFRTGAEIGAVRGTLHLLSTGPVTDVALNVYPGTGELRIELEFNRHRYSVAEGAAHLDRFIEFVTAFGTADPATEVGGLPVLTPAESDVLVPWRGPTATTPATLAELIEEAVGVDPDATAVVFGEYRWSYREFDAHTNRLARALLTAGAGPEVLVAMVLERSDASVAAIWAITRAGSGFVPIDPGYPPERIAHILGDCAAPVGITTAALRPGLPDHIRWLIIDSPATTDEFESGPVTAADRPNTLRSTHPAYLIYTSGSTGAPKGVLVTHGGLANLAAERRDRYQLAPGRGHTPRVLHHASPGFDMAVGEILCGIAGAGTLVIAGRYQVAGPDLSALMRRENITNAIITPAVLATLDPADVPGLRVLGVGGEAIRADLVDAWSPNCLMRNGYGPTEATDIGTIAELVPGRAVTIGAPLRGFHAVVLDHRLRPVPPGVTGELYLGGPALARGYHRQAPLTAGRFVADPFGPRGGRLYRTGDLVTVTVGADPELIYHGRSDFQIKVRGHRIEPGEVETALTALPEIAAAAVTAHQDSRGTHLVAYLVASGAPALDLDAVRDRMAGSLPNYLRPSAYLPVPELPRTANGKLDTRRLPAPVFGRSSYLAPTTAAELAVVGAFHAVLGADRTEAVRIGTADDFFALGGTSLTATQVAARLGVTVRAVFDTPTVGALARRLDRDGSDCGPVAGRRPESLTPAPAQLRMWLLNQLYPESPAYHLPIAVRLNGPVDTAALAAAIRDLVDRHEVLRTTYPSSTAAGPGLRFHTADDVSIDTVAAQPDGANGHDIRAELRAFASLPFDLTRQLPLRARLFRCGADEHVLVLVVHHIAADGWSLAPLVTDLTTAYAARSRGRAPDTEPLAVQYADYTVWQQNRLGDRHDPESPAAGQLEHWTSTLAGAPDRLALPVDRPRLPGADGTRGAAVEFTIDAATARGVADTAQRYGATPYMVLCAAYLAWLHQLSGDTDIVIGTPVAGRNHPVVEPLIGMFVNTLPVRATVDPGAPFESLLARTRAATVAALDHADVPFDHIVEAVNPRRDDTRNPVFQAVFAYEDLPVSTLAANLGEAQATVIDLELGTTHFDLTLTLRENAENSGYSAVFRYATDLFDRATVSAFGADYARLLRTAVADPTAPVAGGTRRRSDAPTTAPPAAAPVQRHTPATASEQAVARVFADVLDRASVGVDENFFDLGGTSLLVFTVRGELRNQLDLEVEPRILFDNPTPRALVAALAATAEQSPQAWVEQLSADCVLDPAITVGGDQRAPGFETVLLTGATGFVGAHLLAELLDRTTATVYCLVRAADADAGRARLTAALTRFELPVRGLDRVIPVLGDLAEPRLGLTESAFGELAATVDAIVHNGARVNHLEPYGAMRAANVVGTVEVLRLAALHRSSTVHFVSTVSAAVGADHDSTTAVTEDSVIGAAQVPQHGYLAGKWVAEQLVRAAGRRGLPVMVHRPGLVSGATTTGVIPQDDSFWTLIRTAAHLGVCPDLGDAQVTLAPADYIARAIVTLATTRPAAGQTYHLVNSAPTKVNDILDVVRGKGYRIDMVDTSQAADLLADRVGGLVTGHADLLRTALLAENFLGGAADLVVTDDRTRPVLAAAGVSCPAIDAEVLDRYVSGFVTSGLLPAVA</sequence>
<keyword evidence="4" id="KW-0436">Ligase</keyword>
<dbReference type="CDD" id="cd19540">
    <property type="entry name" value="LCL_NRPS-like"/>
    <property type="match status" value="1"/>
</dbReference>
<dbReference type="InterPro" id="IPR009081">
    <property type="entry name" value="PP-bd_ACP"/>
</dbReference>
<dbReference type="Pfam" id="PF00550">
    <property type="entry name" value="PP-binding"/>
    <property type="match status" value="2"/>
</dbReference>
<dbReference type="InterPro" id="IPR020845">
    <property type="entry name" value="AMP-binding_CS"/>
</dbReference>
<dbReference type="Pfam" id="PF07993">
    <property type="entry name" value="NAD_binding_4"/>
    <property type="match status" value="1"/>
</dbReference>
<dbReference type="Pfam" id="PF00501">
    <property type="entry name" value="AMP-binding"/>
    <property type="match status" value="1"/>
</dbReference>
<feature type="domain" description="Carrier" evidence="6">
    <location>
        <begin position="1504"/>
        <end position="1579"/>
    </location>
</feature>
<dbReference type="NCBIfam" id="TIGR01746">
    <property type="entry name" value="Thioester-redct"/>
    <property type="match status" value="1"/>
</dbReference>
<dbReference type="EMBL" id="JBHSDL010000014">
    <property type="protein sequence ID" value="MFC4375076.1"/>
    <property type="molecule type" value="Genomic_DNA"/>
</dbReference>
<keyword evidence="2" id="KW-0596">Phosphopantetheine</keyword>
<dbReference type="InterPro" id="IPR010071">
    <property type="entry name" value="AA_adenyl_dom"/>
</dbReference>
<organism evidence="7 8">
    <name type="scientific">Nocardia halotolerans</name>
    <dbReference type="NCBI Taxonomy" id="1755878"/>
    <lineage>
        <taxon>Bacteria</taxon>
        <taxon>Bacillati</taxon>
        <taxon>Actinomycetota</taxon>
        <taxon>Actinomycetes</taxon>
        <taxon>Mycobacteriales</taxon>
        <taxon>Nocardiaceae</taxon>
        <taxon>Nocardia</taxon>
    </lineage>
</organism>
<dbReference type="PANTHER" id="PTHR45527">
    <property type="entry name" value="NONRIBOSOMAL PEPTIDE SYNTHETASE"/>
    <property type="match status" value="1"/>
</dbReference>
<dbReference type="CDD" id="cd05235">
    <property type="entry name" value="SDR_e1"/>
    <property type="match status" value="1"/>
</dbReference>
<evidence type="ECO:0000256" key="5">
    <source>
        <dbReference type="SAM" id="MobiDB-lite"/>
    </source>
</evidence>
<dbReference type="Gene3D" id="1.10.1200.10">
    <property type="entry name" value="ACP-like"/>
    <property type="match status" value="2"/>
</dbReference>
<dbReference type="PANTHER" id="PTHR45527:SF1">
    <property type="entry name" value="FATTY ACID SYNTHASE"/>
    <property type="match status" value="1"/>
</dbReference>
<dbReference type="InterPro" id="IPR020806">
    <property type="entry name" value="PKS_PP-bd"/>
</dbReference>
<dbReference type="NCBIfam" id="TIGR01733">
    <property type="entry name" value="AA-adenyl-dom"/>
    <property type="match status" value="1"/>
</dbReference>
<evidence type="ECO:0000313" key="8">
    <source>
        <dbReference type="Proteomes" id="UP001595844"/>
    </source>
</evidence>
<dbReference type="InterPro" id="IPR001242">
    <property type="entry name" value="Condensation_dom"/>
</dbReference>
<feature type="region of interest" description="Disordered" evidence="5">
    <location>
        <begin position="1477"/>
        <end position="1506"/>
    </location>
</feature>
<name>A0ABV8VH41_9NOCA</name>
<reference evidence="8" key="1">
    <citation type="journal article" date="2019" name="Int. J. Syst. Evol. Microbiol.">
        <title>The Global Catalogue of Microorganisms (GCM) 10K type strain sequencing project: providing services to taxonomists for standard genome sequencing and annotation.</title>
        <authorList>
            <consortium name="The Broad Institute Genomics Platform"/>
            <consortium name="The Broad Institute Genome Sequencing Center for Infectious Disease"/>
            <person name="Wu L."/>
            <person name="Ma J."/>
        </authorList>
    </citation>
    <scope>NUCLEOTIDE SEQUENCE [LARGE SCALE GENOMIC DNA]</scope>
    <source>
        <strain evidence="8">IBRC-M 10490</strain>
    </source>
</reference>
<dbReference type="Pfam" id="PF13193">
    <property type="entry name" value="AMP-binding_C"/>
    <property type="match status" value="1"/>
</dbReference>
<dbReference type="InterPro" id="IPR036291">
    <property type="entry name" value="NAD(P)-bd_dom_sf"/>
</dbReference>
<dbReference type="InterPro" id="IPR000873">
    <property type="entry name" value="AMP-dep_synth/lig_dom"/>
</dbReference>
<gene>
    <name evidence="7" type="ORF">ACFO5K_13310</name>
</gene>
<dbReference type="Gene3D" id="3.40.50.720">
    <property type="entry name" value="NAD(P)-binding Rossmann-like Domain"/>
    <property type="match status" value="1"/>
</dbReference>
<dbReference type="SUPFAM" id="SSF47336">
    <property type="entry name" value="ACP-like"/>
    <property type="match status" value="2"/>
</dbReference>